<evidence type="ECO:0000259" key="6">
    <source>
        <dbReference type="Pfam" id="PF04932"/>
    </source>
</evidence>
<evidence type="ECO:0000256" key="5">
    <source>
        <dbReference type="SAM" id="Phobius"/>
    </source>
</evidence>
<proteinExistence type="predicted"/>
<keyword evidence="8" id="KW-1185">Reference proteome</keyword>
<evidence type="ECO:0000256" key="4">
    <source>
        <dbReference type="ARBA" id="ARBA00023136"/>
    </source>
</evidence>
<dbReference type="RefSeq" id="WP_169347405.1">
    <property type="nucleotide sequence ID" value="NZ_JABBJJ010000124.1"/>
</dbReference>
<keyword evidence="2 5" id="KW-0812">Transmembrane</keyword>
<evidence type="ECO:0000256" key="2">
    <source>
        <dbReference type="ARBA" id="ARBA00022692"/>
    </source>
</evidence>
<evidence type="ECO:0000256" key="3">
    <source>
        <dbReference type="ARBA" id="ARBA00022989"/>
    </source>
</evidence>
<feature type="transmembrane region" description="Helical" evidence="5">
    <location>
        <begin position="129"/>
        <end position="150"/>
    </location>
</feature>
<dbReference type="Pfam" id="PF04932">
    <property type="entry name" value="Wzy_C"/>
    <property type="match status" value="1"/>
</dbReference>
<dbReference type="InterPro" id="IPR007016">
    <property type="entry name" value="O-antigen_ligase-rel_domated"/>
</dbReference>
<feature type="domain" description="O-antigen ligase-related" evidence="6">
    <location>
        <begin position="199"/>
        <end position="342"/>
    </location>
</feature>
<evidence type="ECO:0000313" key="8">
    <source>
        <dbReference type="Proteomes" id="UP000518300"/>
    </source>
</evidence>
<protein>
    <submittedName>
        <fullName evidence="7">O-antigen ligase family protein</fullName>
    </submittedName>
</protein>
<feature type="transmembrane region" description="Helical" evidence="5">
    <location>
        <begin position="387"/>
        <end position="403"/>
    </location>
</feature>
<feature type="transmembrane region" description="Helical" evidence="5">
    <location>
        <begin position="170"/>
        <end position="186"/>
    </location>
</feature>
<keyword evidence="7" id="KW-0436">Ligase</keyword>
<dbReference type="GO" id="GO:0016874">
    <property type="term" value="F:ligase activity"/>
    <property type="evidence" value="ECO:0007669"/>
    <property type="project" value="UniProtKB-KW"/>
</dbReference>
<dbReference type="PANTHER" id="PTHR37422">
    <property type="entry name" value="TEICHURONIC ACID BIOSYNTHESIS PROTEIN TUAE"/>
    <property type="match status" value="1"/>
</dbReference>
<dbReference type="AlphaFoldDB" id="A0A848LKB0"/>
<dbReference type="InterPro" id="IPR051533">
    <property type="entry name" value="WaaL-like"/>
</dbReference>
<feature type="transmembrane region" description="Helical" evidence="5">
    <location>
        <begin position="43"/>
        <end position="62"/>
    </location>
</feature>
<keyword evidence="3 5" id="KW-1133">Transmembrane helix</keyword>
<dbReference type="GO" id="GO:0016020">
    <property type="term" value="C:membrane"/>
    <property type="evidence" value="ECO:0007669"/>
    <property type="project" value="UniProtKB-SubCell"/>
</dbReference>
<evidence type="ECO:0000256" key="1">
    <source>
        <dbReference type="ARBA" id="ARBA00004141"/>
    </source>
</evidence>
<gene>
    <name evidence="7" type="ORF">HG543_25215</name>
</gene>
<feature type="transmembrane region" description="Helical" evidence="5">
    <location>
        <begin position="236"/>
        <end position="256"/>
    </location>
</feature>
<feature type="transmembrane region" description="Helical" evidence="5">
    <location>
        <begin position="326"/>
        <end position="347"/>
    </location>
</feature>
<dbReference type="EMBL" id="JABBJJ010000124">
    <property type="protein sequence ID" value="NMO18133.1"/>
    <property type="molecule type" value="Genomic_DNA"/>
</dbReference>
<dbReference type="PANTHER" id="PTHR37422:SF13">
    <property type="entry name" value="LIPOPOLYSACCHARIDE BIOSYNTHESIS PROTEIN PA4999-RELATED"/>
    <property type="match status" value="1"/>
</dbReference>
<comment type="caution">
    <text evidence="7">The sequence shown here is derived from an EMBL/GenBank/DDBJ whole genome shotgun (WGS) entry which is preliminary data.</text>
</comment>
<dbReference type="Proteomes" id="UP000518300">
    <property type="component" value="Unassembled WGS sequence"/>
</dbReference>
<feature type="transmembrane region" description="Helical" evidence="5">
    <location>
        <begin position="100"/>
        <end position="122"/>
    </location>
</feature>
<feature type="transmembrane region" description="Helical" evidence="5">
    <location>
        <begin position="74"/>
        <end position="94"/>
    </location>
</feature>
<reference evidence="7 8" key="1">
    <citation type="submission" date="2020-04" db="EMBL/GenBank/DDBJ databases">
        <title>Draft genome of Pyxidicoccus fallax type strain.</title>
        <authorList>
            <person name="Whitworth D.E."/>
        </authorList>
    </citation>
    <scope>NUCLEOTIDE SEQUENCE [LARGE SCALE GENOMIC DNA]</scope>
    <source>
        <strain evidence="7 8">DSM 14698</strain>
    </source>
</reference>
<accession>A0A848LKB0</accession>
<comment type="subcellular location">
    <subcellularLocation>
        <location evidence="1">Membrane</location>
        <topology evidence="1">Multi-pass membrane protein</topology>
    </subcellularLocation>
</comment>
<organism evidence="7 8">
    <name type="scientific">Pyxidicoccus fallax</name>
    <dbReference type="NCBI Taxonomy" id="394095"/>
    <lineage>
        <taxon>Bacteria</taxon>
        <taxon>Pseudomonadati</taxon>
        <taxon>Myxococcota</taxon>
        <taxon>Myxococcia</taxon>
        <taxon>Myxococcales</taxon>
        <taxon>Cystobacterineae</taxon>
        <taxon>Myxococcaceae</taxon>
        <taxon>Pyxidicoccus</taxon>
    </lineage>
</organism>
<keyword evidence="4 5" id="KW-0472">Membrane</keyword>
<evidence type="ECO:0000313" key="7">
    <source>
        <dbReference type="EMBL" id="NMO18133.1"/>
    </source>
</evidence>
<feature type="transmembrane region" description="Helical" evidence="5">
    <location>
        <begin position="215"/>
        <end position="231"/>
    </location>
</feature>
<feature type="transmembrane region" description="Helical" evidence="5">
    <location>
        <begin position="193"/>
        <end position="209"/>
    </location>
</feature>
<name>A0A848LKB0_9BACT</name>
<feature type="transmembrane region" description="Helical" evidence="5">
    <location>
        <begin position="359"/>
        <end position="375"/>
    </location>
</feature>
<sequence length="419" mass="44106">MSWFRCTALGFFVALYVLAGRWGFDRLGPKDASGPNPLLELRLWVVMGGFLLATVGLTHAAHRPPRPGETRLDARLMTALVLFFGYLCASAAWAPDAEFAVLKLYEVVLAGVMTLGVGLAALRQPADRVLDGFWTIVVTATGLLALVGLRTFLGGGGGARLAVMGGGPNVFARLMGMFALGALYFWRRGGKTWLWIPMAATGVLLAILTGSRGGALSIIGGVLAFLVVGRIPLRRLVLLSLLATVATSAVISFTPLGKALTHSMEERFLKLTLKYQGGDSGEGGVYLSGREVLYARAYALALDYPVMGAGLAGFPGLGLGVYPHNLFLEVFCEGGVLGLMFLGLVLLSWGVSAFRGRRGLDAATVGAVVLVLIGSQSSGDFYDARSLYLLMVLSTCTMAAGLARKHVPSDDGAIAEGAT</sequence>